<keyword evidence="6" id="KW-1185">Reference proteome</keyword>
<dbReference type="GO" id="GO:0004190">
    <property type="term" value="F:aspartic-type endopeptidase activity"/>
    <property type="evidence" value="ECO:0007669"/>
    <property type="project" value="InterPro"/>
</dbReference>
<sequence length="174" mass="18762">MTQGASLEAAWIYAAELMLLALAIIDFYTLLLPNLLTLPLLGAGLAFQCTFHPEALLSAIIAVLAGYGVTWCFAASYRWLNGHDGLGMGDVKLFAALGAWAGWQSLPLLMTMATIGGICCALLVQLMVPQSRGKPFPFGPWLALAGWLELLAGNEIMTRYQAVIVEMFAFLHNA</sequence>
<organism evidence="5 6">
    <name type="scientific">Halomonas binhaiensis</name>
    <dbReference type="NCBI Taxonomy" id="2562282"/>
    <lineage>
        <taxon>Bacteria</taxon>
        <taxon>Pseudomonadati</taxon>
        <taxon>Pseudomonadota</taxon>
        <taxon>Gammaproteobacteria</taxon>
        <taxon>Oceanospirillales</taxon>
        <taxon>Halomonadaceae</taxon>
        <taxon>Halomonas</taxon>
    </lineage>
</organism>
<dbReference type="Proteomes" id="UP000324285">
    <property type="component" value="Chromosome"/>
</dbReference>
<feature type="transmembrane region" description="Helical" evidence="3">
    <location>
        <begin position="55"/>
        <end position="74"/>
    </location>
</feature>
<dbReference type="InterPro" id="IPR014032">
    <property type="entry name" value="Peptidase_A24A_bac"/>
</dbReference>
<keyword evidence="3" id="KW-0472">Membrane</keyword>
<keyword evidence="3" id="KW-0812">Transmembrane</keyword>
<proteinExistence type="inferred from homology"/>
<dbReference type="RefSeq" id="WP_187774975.1">
    <property type="nucleotide sequence ID" value="NZ_CP038437.2"/>
</dbReference>
<evidence type="ECO:0000256" key="2">
    <source>
        <dbReference type="RuleBase" id="RU003793"/>
    </source>
</evidence>
<dbReference type="PANTHER" id="PTHR30487:SF0">
    <property type="entry name" value="PREPILIN LEADER PEPTIDASE_N-METHYLTRANSFERASE-RELATED"/>
    <property type="match status" value="1"/>
</dbReference>
<dbReference type="Pfam" id="PF01478">
    <property type="entry name" value="Peptidase_A24"/>
    <property type="match status" value="1"/>
</dbReference>
<dbReference type="PRINTS" id="PR00864">
    <property type="entry name" value="PREPILNPTASE"/>
</dbReference>
<name>A0A856QQ12_9GAMM</name>
<protein>
    <submittedName>
        <fullName evidence="5">Prepilin peptidase</fullName>
    </submittedName>
</protein>
<comment type="similarity">
    <text evidence="1 2">Belongs to the peptidase A24 family.</text>
</comment>
<feature type="domain" description="Prepilin type IV endopeptidase peptidase" evidence="4">
    <location>
        <begin position="17"/>
        <end position="121"/>
    </location>
</feature>
<dbReference type="InterPro" id="IPR050882">
    <property type="entry name" value="Prepilin_peptidase/N-MTase"/>
</dbReference>
<dbReference type="KEGG" id="hbh:E4T21_10920"/>
<evidence type="ECO:0000256" key="3">
    <source>
        <dbReference type="SAM" id="Phobius"/>
    </source>
</evidence>
<evidence type="ECO:0000259" key="4">
    <source>
        <dbReference type="Pfam" id="PF01478"/>
    </source>
</evidence>
<dbReference type="EMBL" id="CP038437">
    <property type="protein sequence ID" value="QEM82008.2"/>
    <property type="molecule type" value="Genomic_DNA"/>
</dbReference>
<feature type="transmembrane region" description="Helical" evidence="3">
    <location>
        <begin position="12"/>
        <end position="35"/>
    </location>
</feature>
<keyword evidence="3" id="KW-1133">Transmembrane helix</keyword>
<evidence type="ECO:0000313" key="5">
    <source>
        <dbReference type="EMBL" id="QEM82008.2"/>
    </source>
</evidence>
<gene>
    <name evidence="5" type="ORF">E4T21_10920</name>
</gene>
<accession>A0A856QQ12</accession>
<evidence type="ECO:0000313" key="6">
    <source>
        <dbReference type="Proteomes" id="UP000324285"/>
    </source>
</evidence>
<dbReference type="Gene3D" id="1.20.120.1220">
    <property type="match status" value="1"/>
</dbReference>
<evidence type="ECO:0000256" key="1">
    <source>
        <dbReference type="ARBA" id="ARBA00005801"/>
    </source>
</evidence>
<dbReference type="GO" id="GO:0006465">
    <property type="term" value="P:signal peptide processing"/>
    <property type="evidence" value="ECO:0007669"/>
    <property type="project" value="TreeGrafter"/>
</dbReference>
<dbReference type="PANTHER" id="PTHR30487">
    <property type="entry name" value="TYPE 4 PREPILIN-LIKE PROTEINS LEADER PEPTIDE-PROCESSING ENZYME"/>
    <property type="match status" value="1"/>
</dbReference>
<reference evidence="5" key="1">
    <citation type="submission" date="2021-02" db="EMBL/GenBank/DDBJ databases">
        <title>Strain Y2R2, a novel species of the genus Halomonas.</title>
        <authorList>
            <person name="Huang H."/>
        </authorList>
    </citation>
    <scope>NUCLEOTIDE SEQUENCE</scope>
    <source>
        <strain evidence="5">Y2R2</strain>
    </source>
</reference>
<dbReference type="InterPro" id="IPR000045">
    <property type="entry name" value="Prepilin_IV_endopep_pep"/>
</dbReference>
<feature type="transmembrane region" description="Helical" evidence="3">
    <location>
        <begin position="109"/>
        <end position="128"/>
    </location>
</feature>
<dbReference type="AlphaFoldDB" id="A0A856QQ12"/>
<dbReference type="GO" id="GO:0005886">
    <property type="term" value="C:plasma membrane"/>
    <property type="evidence" value="ECO:0007669"/>
    <property type="project" value="TreeGrafter"/>
</dbReference>